<dbReference type="AlphaFoldDB" id="A0A261SEZ8"/>
<dbReference type="Proteomes" id="UP000216020">
    <property type="component" value="Unassembled WGS sequence"/>
</dbReference>
<gene>
    <name evidence="1" type="ORF">CAL29_15895</name>
</gene>
<dbReference type="EMBL" id="NEVM01000002">
    <property type="protein sequence ID" value="OZI34933.1"/>
    <property type="molecule type" value="Genomic_DNA"/>
</dbReference>
<protein>
    <submittedName>
        <fullName evidence="1">Uncharacterized protein</fullName>
    </submittedName>
</protein>
<evidence type="ECO:0000313" key="1">
    <source>
        <dbReference type="EMBL" id="OZI34933.1"/>
    </source>
</evidence>
<proteinExistence type="predicted"/>
<dbReference type="OrthoDB" id="8637000at2"/>
<sequence>MGKREIDGWTVCSGAFQSGDVPAIADVTTHKEGEPESSRFFRVVTDCSFSQLEDAKLASDVVVDRIESIDENGVPHPLTY</sequence>
<accession>A0A261SEZ8</accession>
<evidence type="ECO:0000313" key="2">
    <source>
        <dbReference type="Proteomes" id="UP000216020"/>
    </source>
</evidence>
<dbReference type="RefSeq" id="WP_094853922.1">
    <property type="nucleotide sequence ID" value="NZ_NEVM01000002.1"/>
</dbReference>
<keyword evidence="2" id="KW-1185">Reference proteome</keyword>
<organism evidence="1 2">
    <name type="scientific">Bordetella genomosp. 10</name>
    <dbReference type="NCBI Taxonomy" id="1416804"/>
    <lineage>
        <taxon>Bacteria</taxon>
        <taxon>Pseudomonadati</taxon>
        <taxon>Pseudomonadota</taxon>
        <taxon>Betaproteobacteria</taxon>
        <taxon>Burkholderiales</taxon>
        <taxon>Alcaligenaceae</taxon>
        <taxon>Bordetella</taxon>
    </lineage>
</organism>
<name>A0A261SEZ8_9BORD</name>
<reference evidence="2" key="1">
    <citation type="submission" date="2017-05" db="EMBL/GenBank/DDBJ databases">
        <title>Complete and WGS of Bordetella genogroups.</title>
        <authorList>
            <person name="Spilker T."/>
            <person name="Lipuma J."/>
        </authorList>
    </citation>
    <scope>NUCLEOTIDE SEQUENCE [LARGE SCALE GENOMIC DNA]</scope>
    <source>
        <strain evidence="2">AU16122</strain>
    </source>
</reference>
<comment type="caution">
    <text evidence="1">The sequence shown here is derived from an EMBL/GenBank/DDBJ whole genome shotgun (WGS) entry which is preliminary data.</text>
</comment>